<keyword evidence="6 10" id="KW-1133">Transmembrane helix</keyword>
<evidence type="ECO:0000256" key="8">
    <source>
        <dbReference type="ARBA" id="ARBA00023170"/>
    </source>
</evidence>
<dbReference type="EMBL" id="MH193992">
    <property type="protein sequence ID" value="AZB49438.1"/>
    <property type="molecule type" value="mRNA"/>
</dbReference>
<feature type="transmembrane region" description="Helical" evidence="10">
    <location>
        <begin position="284"/>
        <end position="305"/>
    </location>
</feature>
<protein>
    <recommendedName>
        <fullName evidence="10">Odorant receptor</fullName>
    </recommendedName>
</protein>
<organism evidence="11">
    <name type="scientific">Heortia vitessoides</name>
    <dbReference type="NCBI Taxonomy" id="1557813"/>
    <lineage>
        <taxon>Eukaryota</taxon>
        <taxon>Metazoa</taxon>
        <taxon>Ecdysozoa</taxon>
        <taxon>Arthropoda</taxon>
        <taxon>Hexapoda</taxon>
        <taxon>Insecta</taxon>
        <taxon>Pterygota</taxon>
        <taxon>Neoptera</taxon>
        <taxon>Endopterygota</taxon>
        <taxon>Lepidoptera</taxon>
        <taxon>Glossata</taxon>
        <taxon>Ditrysia</taxon>
        <taxon>Pyraloidea</taxon>
        <taxon>Crambidae</taxon>
        <taxon>Heortia</taxon>
    </lineage>
</organism>
<feature type="transmembrane region" description="Helical" evidence="10">
    <location>
        <begin position="374"/>
        <end position="393"/>
    </location>
</feature>
<evidence type="ECO:0000256" key="6">
    <source>
        <dbReference type="ARBA" id="ARBA00022989"/>
    </source>
</evidence>
<evidence type="ECO:0000256" key="7">
    <source>
        <dbReference type="ARBA" id="ARBA00023136"/>
    </source>
</evidence>
<evidence type="ECO:0000256" key="5">
    <source>
        <dbReference type="ARBA" id="ARBA00022725"/>
    </source>
</evidence>
<keyword evidence="9 10" id="KW-0807">Transducer</keyword>
<evidence type="ECO:0000256" key="9">
    <source>
        <dbReference type="ARBA" id="ARBA00023224"/>
    </source>
</evidence>
<evidence type="ECO:0000256" key="10">
    <source>
        <dbReference type="RuleBase" id="RU351113"/>
    </source>
</evidence>
<reference evidence="11" key="1">
    <citation type="journal article" date="2018" name="Comp. Biochem. Physiol. Part D Genomics Proteomics">
        <title>Candidate olfactory genes identified in Heortia vitessoides (Lepidoptera: Crambidae) by antennal transcriptome analysis.</title>
        <authorList>
            <person name="Cheng J."/>
            <person name="Wang C.Y."/>
            <person name="Lyu Z.H."/>
            <person name="Chen J.X."/>
            <person name="Tang L.P."/>
            <person name="Lin T."/>
        </authorList>
    </citation>
    <scope>NUCLEOTIDE SEQUENCE</scope>
</reference>
<dbReference type="AlphaFoldDB" id="A0A3G6V790"/>
<feature type="transmembrane region" description="Helical" evidence="10">
    <location>
        <begin position="30"/>
        <end position="53"/>
    </location>
</feature>
<comment type="subcellular location">
    <subcellularLocation>
        <location evidence="1 10">Cell membrane</location>
        <topology evidence="1 10">Multi-pass membrane protein</topology>
    </subcellularLocation>
</comment>
<dbReference type="GO" id="GO:0005886">
    <property type="term" value="C:plasma membrane"/>
    <property type="evidence" value="ECO:0007669"/>
    <property type="project" value="UniProtKB-SubCell"/>
</dbReference>
<feature type="transmembrane region" description="Helical" evidence="10">
    <location>
        <begin position="142"/>
        <end position="162"/>
    </location>
</feature>
<evidence type="ECO:0000256" key="1">
    <source>
        <dbReference type="ARBA" id="ARBA00004651"/>
    </source>
</evidence>
<sequence length="409" mass="47912">MEDTIKVFHRVLSFAGIPIYAKKNWDSKKWLCFQIFNFIIGVLCFVFTTGFVVVNSSDLLIFIQGACIWTTGVIMTISLGVCFVFRIEFRSFLVEMAFEDRMLEMPLITYVIKLQEGKKLYELKQMVIDTQNKLFRYTKTVFIAYLASVWLVATLYLCSKIYEMYMTEDQSLRLIAFEMWFPWSLNDTRVYTFSYIFNAYSGYLCCVAYPGLQLTIIMLVGQTIRQLRILSFILMNLDDLVVEIKGKKDGEWQYYCTLIQSQCVDHYVKLKRFMNRLNVICRPFYLTLILVAIMLVCMCSVKIAISDKTAPDTMKYYAHEICFIMVVLMFCLLGQQVDSECALLERAVTENWYIFDKDHKINVRIFKIAVSQRMPIYIFGTITLSLPTFTWFIKTGMSFFTLVMSVLEE</sequence>
<keyword evidence="4 10" id="KW-0812">Transmembrane</keyword>
<dbReference type="GO" id="GO:0007165">
    <property type="term" value="P:signal transduction"/>
    <property type="evidence" value="ECO:0007669"/>
    <property type="project" value="UniProtKB-KW"/>
</dbReference>
<accession>A0A3G6V790</accession>
<dbReference type="GO" id="GO:0005549">
    <property type="term" value="F:odorant binding"/>
    <property type="evidence" value="ECO:0007669"/>
    <property type="project" value="InterPro"/>
</dbReference>
<evidence type="ECO:0000313" key="11">
    <source>
        <dbReference type="EMBL" id="AZB49438.1"/>
    </source>
</evidence>
<name>A0A3G6V790_9NEOP</name>
<evidence type="ECO:0000256" key="2">
    <source>
        <dbReference type="ARBA" id="ARBA00022475"/>
    </source>
</evidence>
<proteinExistence type="evidence at transcript level"/>
<evidence type="ECO:0000256" key="3">
    <source>
        <dbReference type="ARBA" id="ARBA00022606"/>
    </source>
</evidence>
<dbReference type="Pfam" id="PF02949">
    <property type="entry name" value="7tm_6"/>
    <property type="match status" value="1"/>
</dbReference>
<dbReference type="PANTHER" id="PTHR21137">
    <property type="entry name" value="ODORANT RECEPTOR"/>
    <property type="match status" value="1"/>
</dbReference>
<keyword evidence="5 10" id="KW-0552">Olfaction</keyword>
<feature type="transmembrane region" description="Helical" evidence="10">
    <location>
        <begin position="200"/>
        <end position="221"/>
    </location>
</feature>
<keyword evidence="8 10" id="KW-0675">Receptor</keyword>
<dbReference type="InterPro" id="IPR004117">
    <property type="entry name" value="7tm6_olfct_rcpt"/>
</dbReference>
<feature type="transmembrane region" description="Helical" evidence="10">
    <location>
        <begin position="59"/>
        <end position="85"/>
    </location>
</feature>
<feature type="transmembrane region" description="Helical" evidence="10">
    <location>
        <begin position="317"/>
        <end position="334"/>
    </location>
</feature>
<dbReference type="PANTHER" id="PTHR21137:SF35">
    <property type="entry name" value="ODORANT RECEPTOR 19A-RELATED"/>
    <property type="match status" value="1"/>
</dbReference>
<keyword evidence="2" id="KW-1003">Cell membrane</keyword>
<comment type="similarity">
    <text evidence="10">Belongs to the insect chemoreceptor superfamily. Heteromeric odorant receptor channel (TC 1.A.69) family.</text>
</comment>
<evidence type="ECO:0000256" key="4">
    <source>
        <dbReference type="ARBA" id="ARBA00022692"/>
    </source>
</evidence>
<dbReference type="GO" id="GO:0004984">
    <property type="term" value="F:olfactory receptor activity"/>
    <property type="evidence" value="ECO:0007669"/>
    <property type="project" value="InterPro"/>
</dbReference>
<keyword evidence="3 10" id="KW-0716">Sensory transduction</keyword>
<keyword evidence="7 10" id="KW-0472">Membrane</keyword>